<dbReference type="InterPro" id="IPR036908">
    <property type="entry name" value="RlpA-like_sf"/>
</dbReference>
<dbReference type="RefSeq" id="WP_166178326.1">
    <property type="nucleotide sequence ID" value="NZ_CP045119.1"/>
</dbReference>
<keyword evidence="3" id="KW-0449">Lipoprotein</keyword>
<sequence>MKSFLKMIMVAGVMVVSLAALQDSAAADTQLASYYGPGLEGNLTASGDVFEPYTEYTAASLQYPFGTELLVSYGGYSTVVEVTDRGPYAGGRELDLSQAAADEIGLTYAGVDYVDVQVIG</sequence>
<name>A0A6G8QD20_9ACTN</name>
<accession>A0A6G8QD20</accession>
<dbReference type="AlphaFoldDB" id="A0A6G8QD20"/>
<evidence type="ECO:0000313" key="4">
    <source>
        <dbReference type="Proteomes" id="UP000501452"/>
    </source>
</evidence>
<dbReference type="PANTHER" id="PTHR34183:SF1">
    <property type="entry name" value="ENDOLYTIC PEPTIDOGLYCAN TRANSGLYCOSYLASE RLPA"/>
    <property type="match status" value="1"/>
</dbReference>
<dbReference type="KEGG" id="rub:GBA63_17770"/>
<dbReference type="Proteomes" id="UP000501452">
    <property type="component" value="Chromosome"/>
</dbReference>
<feature type="chain" id="PRO_5039355961" evidence="1">
    <location>
        <begin position="26"/>
        <end position="120"/>
    </location>
</feature>
<evidence type="ECO:0000256" key="1">
    <source>
        <dbReference type="SAM" id="SignalP"/>
    </source>
</evidence>
<gene>
    <name evidence="3" type="ORF">GBA63_17770</name>
</gene>
<evidence type="ECO:0000313" key="3">
    <source>
        <dbReference type="EMBL" id="QIN84291.1"/>
    </source>
</evidence>
<evidence type="ECO:0000259" key="2">
    <source>
        <dbReference type="Pfam" id="PF03330"/>
    </source>
</evidence>
<dbReference type="InterPro" id="IPR009009">
    <property type="entry name" value="RlpA-like_DPBB"/>
</dbReference>
<reference evidence="3 4" key="1">
    <citation type="submission" date="2019-10" db="EMBL/GenBank/DDBJ databases">
        <title>Rubrobacter sp nov SCSIO 52090 isolated from a deep-sea sediment in the South China Sea.</title>
        <authorList>
            <person name="Chen R.W."/>
        </authorList>
    </citation>
    <scope>NUCLEOTIDE SEQUENCE [LARGE SCALE GENOMIC DNA]</scope>
    <source>
        <strain evidence="3 4">SCSIO 52909</strain>
    </source>
</reference>
<keyword evidence="1" id="KW-0732">Signal</keyword>
<dbReference type="SUPFAM" id="SSF50685">
    <property type="entry name" value="Barwin-like endoglucanases"/>
    <property type="match status" value="1"/>
</dbReference>
<feature type="domain" description="RlpA-like protein double-psi beta-barrel" evidence="2">
    <location>
        <begin position="31"/>
        <end position="114"/>
    </location>
</feature>
<organism evidence="3 4">
    <name type="scientific">Rubrobacter tropicus</name>
    <dbReference type="NCBI Taxonomy" id="2653851"/>
    <lineage>
        <taxon>Bacteria</taxon>
        <taxon>Bacillati</taxon>
        <taxon>Actinomycetota</taxon>
        <taxon>Rubrobacteria</taxon>
        <taxon>Rubrobacterales</taxon>
        <taxon>Rubrobacteraceae</taxon>
        <taxon>Rubrobacter</taxon>
    </lineage>
</organism>
<feature type="signal peptide" evidence="1">
    <location>
        <begin position="1"/>
        <end position="25"/>
    </location>
</feature>
<keyword evidence="4" id="KW-1185">Reference proteome</keyword>
<dbReference type="CDD" id="cd22268">
    <property type="entry name" value="DPBB_RlpA-like"/>
    <property type="match status" value="1"/>
</dbReference>
<dbReference type="Pfam" id="PF03330">
    <property type="entry name" value="DPBB_1"/>
    <property type="match status" value="1"/>
</dbReference>
<dbReference type="Gene3D" id="2.40.40.10">
    <property type="entry name" value="RlpA-like domain"/>
    <property type="match status" value="1"/>
</dbReference>
<dbReference type="PANTHER" id="PTHR34183">
    <property type="entry name" value="ENDOLYTIC PEPTIDOGLYCAN TRANSGLYCOSYLASE RLPA"/>
    <property type="match status" value="1"/>
</dbReference>
<proteinExistence type="predicted"/>
<protein>
    <submittedName>
        <fullName evidence="3">Septal ring lytic transglycosylase RlpA family lipoprotein</fullName>
    </submittedName>
</protein>
<dbReference type="EMBL" id="CP045119">
    <property type="protein sequence ID" value="QIN84291.1"/>
    <property type="molecule type" value="Genomic_DNA"/>
</dbReference>